<dbReference type="FunFam" id="2.60.40.200:FF:000013">
    <property type="entry name" value="Superoxide dismutase [Cu-Zn]"/>
    <property type="match status" value="1"/>
</dbReference>
<dbReference type="GO" id="GO:0005507">
    <property type="term" value="F:copper ion binding"/>
    <property type="evidence" value="ECO:0007669"/>
    <property type="project" value="InterPro"/>
</dbReference>
<evidence type="ECO:0000256" key="4">
    <source>
        <dbReference type="ARBA" id="ARBA00022862"/>
    </source>
</evidence>
<dbReference type="PANTHER" id="PTHR10003">
    <property type="entry name" value="SUPEROXIDE DISMUTASE CU-ZN -RELATED"/>
    <property type="match status" value="1"/>
</dbReference>
<dbReference type="InterPro" id="IPR018152">
    <property type="entry name" value="SOD_Cu/Zn_BS"/>
</dbReference>
<dbReference type="SUPFAM" id="SSF49329">
    <property type="entry name" value="Cu,Zn superoxide dismutase-like"/>
    <property type="match status" value="1"/>
</dbReference>
<keyword evidence="7" id="KW-1015">Disulfide bond</keyword>
<keyword evidence="6 9" id="KW-0186">Copper</keyword>
<keyword evidence="3 9" id="KW-0862">Zinc</keyword>
<evidence type="ECO:0000313" key="11">
    <source>
        <dbReference type="EMBL" id="KAK3893177.1"/>
    </source>
</evidence>
<sequence>MKVTVLVGNVESAGNSVTTRRVTLYIPCAGAAGASHLIETQPPHRAHIHSEVIMAWVSIRTLCLLSLASFASPVGLAPSAVLSFTPGVDNISGNLQFYPTHYGVIITGVISGLSPGNHGFHVHAKGNLGNKCADAGGHFNPFNARHGAPTDRDRHVGDLGNVLANQYGVAYIYIDDRVISLDPNSPAYIGGLAIVVHQGVDDLGRGGNADSLKTGNAGSRSGCGIIEVQRFGGIGIGAGRKPVYYSGRKC</sequence>
<protein>
    <recommendedName>
        <fullName evidence="9">Superoxide dismutase [Cu-Zn]</fullName>
        <ecNumber evidence="9">1.15.1.1</ecNumber>
    </recommendedName>
</protein>
<evidence type="ECO:0000256" key="7">
    <source>
        <dbReference type="ARBA" id="ARBA00023157"/>
    </source>
</evidence>
<evidence type="ECO:0000256" key="3">
    <source>
        <dbReference type="ARBA" id="ARBA00022833"/>
    </source>
</evidence>
<evidence type="ECO:0000256" key="1">
    <source>
        <dbReference type="ARBA" id="ARBA00010457"/>
    </source>
</evidence>
<evidence type="ECO:0000256" key="6">
    <source>
        <dbReference type="ARBA" id="ARBA00023008"/>
    </source>
</evidence>
<evidence type="ECO:0000256" key="9">
    <source>
        <dbReference type="RuleBase" id="RU000393"/>
    </source>
</evidence>
<evidence type="ECO:0000256" key="5">
    <source>
        <dbReference type="ARBA" id="ARBA00023002"/>
    </source>
</evidence>
<dbReference type="CDD" id="cd00305">
    <property type="entry name" value="Cu-Zn_Superoxide_Dismutase"/>
    <property type="match status" value="1"/>
</dbReference>
<dbReference type="Gene3D" id="2.60.40.200">
    <property type="entry name" value="Superoxide dismutase, copper/zinc binding domain"/>
    <property type="match status" value="1"/>
</dbReference>
<keyword evidence="5 9" id="KW-0560">Oxidoreductase</keyword>
<dbReference type="InterPro" id="IPR001424">
    <property type="entry name" value="SOD_Cu_Zn_dom"/>
</dbReference>
<reference evidence="11" key="1">
    <citation type="submission" date="2023-10" db="EMBL/GenBank/DDBJ databases">
        <title>Genome assemblies of two species of porcelain crab, Petrolisthes cinctipes and Petrolisthes manimaculis (Anomura: Porcellanidae).</title>
        <authorList>
            <person name="Angst P."/>
        </authorList>
    </citation>
    <scope>NUCLEOTIDE SEQUENCE</scope>
    <source>
        <strain evidence="11">PB745_01</strain>
        <tissue evidence="11">Gill</tissue>
    </source>
</reference>
<accession>A0AAE1GJT7</accession>
<dbReference type="Pfam" id="PF00080">
    <property type="entry name" value="Sod_Cu"/>
    <property type="match status" value="1"/>
</dbReference>
<gene>
    <name evidence="11" type="ORF">Pcinc_002980</name>
</gene>
<feature type="domain" description="Superoxide dismutase copper/zinc binding" evidence="10">
    <location>
        <begin position="92"/>
        <end position="226"/>
    </location>
</feature>
<keyword evidence="4" id="KW-0049">Antioxidant</keyword>
<keyword evidence="2 9" id="KW-0479">Metal-binding</keyword>
<evidence type="ECO:0000259" key="10">
    <source>
        <dbReference type="Pfam" id="PF00080"/>
    </source>
</evidence>
<dbReference type="InterPro" id="IPR036423">
    <property type="entry name" value="SOD-like_Cu/Zn_dom_sf"/>
</dbReference>
<evidence type="ECO:0000313" key="12">
    <source>
        <dbReference type="Proteomes" id="UP001286313"/>
    </source>
</evidence>
<organism evidence="11 12">
    <name type="scientific">Petrolisthes cinctipes</name>
    <name type="common">Flat porcelain crab</name>
    <dbReference type="NCBI Taxonomy" id="88211"/>
    <lineage>
        <taxon>Eukaryota</taxon>
        <taxon>Metazoa</taxon>
        <taxon>Ecdysozoa</taxon>
        <taxon>Arthropoda</taxon>
        <taxon>Crustacea</taxon>
        <taxon>Multicrustacea</taxon>
        <taxon>Malacostraca</taxon>
        <taxon>Eumalacostraca</taxon>
        <taxon>Eucarida</taxon>
        <taxon>Decapoda</taxon>
        <taxon>Pleocyemata</taxon>
        <taxon>Anomura</taxon>
        <taxon>Galatheoidea</taxon>
        <taxon>Porcellanidae</taxon>
        <taxon>Petrolisthes</taxon>
    </lineage>
</organism>
<comment type="catalytic activity">
    <reaction evidence="8 9">
        <text>2 superoxide + 2 H(+) = H2O2 + O2</text>
        <dbReference type="Rhea" id="RHEA:20696"/>
        <dbReference type="ChEBI" id="CHEBI:15378"/>
        <dbReference type="ChEBI" id="CHEBI:15379"/>
        <dbReference type="ChEBI" id="CHEBI:16240"/>
        <dbReference type="ChEBI" id="CHEBI:18421"/>
        <dbReference type="EC" id="1.15.1.1"/>
    </reaction>
</comment>
<dbReference type="InterPro" id="IPR024134">
    <property type="entry name" value="SOD_Cu/Zn_/chaperone"/>
</dbReference>
<dbReference type="Proteomes" id="UP001286313">
    <property type="component" value="Unassembled WGS sequence"/>
</dbReference>
<dbReference type="EMBL" id="JAWQEG010000220">
    <property type="protein sequence ID" value="KAK3893177.1"/>
    <property type="molecule type" value="Genomic_DNA"/>
</dbReference>
<comment type="cofactor">
    <cofactor evidence="9">
        <name>Zn(2+)</name>
        <dbReference type="ChEBI" id="CHEBI:29105"/>
    </cofactor>
    <text evidence="9">Binds 1 zinc ion per subunit.</text>
</comment>
<evidence type="ECO:0000256" key="2">
    <source>
        <dbReference type="ARBA" id="ARBA00022723"/>
    </source>
</evidence>
<dbReference type="PROSITE" id="PS00332">
    <property type="entry name" value="SOD_CU_ZN_2"/>
    <property type="match status" value="1"/>
</dbReference>
<evidence type="ECO:0000256" key="8">
    <source>
        <dbReference type="ARBA" id="ARBA00049204"/>
    </source>
</evidence>
<dbReference type="EC" id="1.15.1.1" evidence="9"/>
<proteinExistence type="inferred from homology"/>
<dbReference type="GO" id="GO:0004784">
    <property type="term" value="F:superoxide dismutase activity"/>
    <property type="evidence" value="ECO:0007669"/>
    <property type="project" value="UniProtKB-EC"/>
</dbReference>
<comment type="cofactor">
    <cofactor evidence="9">
        <name>Cu cation</name>
        <dbReference type="ChEBI" id="CHEBI:23378"/>
    </cofactor>
    <text evidence="9">Binds 1 copper ion per subunit.</text>
</comment>
<dbReference type="PRINTS" id="PR00068">
    <property type="entry name" value="CUZNDISMTASE"/>
</dbReference>
<comment type="similarity">
    <text evidence="1 9">Belongs to the Cu-Zn superoxide dismutase family.</text>
</comment>
<dbReference type="AlphaFoldDB" id="A0AAE1GJT7"/>
<keyword evidence="12" id="KW-1185">Reference proteome</keyword>
<comment type="function">
    <text evidence="9">Destroys radicals which are normally produced within the cells and which are toxic to biological systems.</text>
</comment>
<comment type="caution">
    <text evidence="11">The sequence shown here is derived from an EMBL/GenBank/DDBJ whole genome shotgun (WGS) entry which is preliminary data.</text>
</comment>
<name>A0AAE1GJT7_PETCI</name>